<evidence type="ECO:0000313" key="2">
    <source>
        <dbReference type="Proteomes" id="UP000620156"/>
    </source>
</evidence>
<dbReference type="Proteomes" id="UP000620156">
    <property type="component" value="Unassembled WGS sequence"/>
</dbReference>
<gene>
    <name evidence="1" type="ORF">GCM10010145_43140</name>
</gene>
<reference evidence="1" key="2">
    <citation type="submission" date="2020-09" db="EMBL/GenBank/DDBJ databases">
        <authorList>
            <person name="Sun Q."/>
            <person name="Ohkuma M."/>
        </authorList>
    </citation>
    <scope>NUCLEOTIDE SEQUENCE</scope>
    <source>
        <strain evidence="1">JCM 3131</strain>
    </source>
</reference>
<name>A0A918ETD9_9ACTN</name>
<sequence length="156" mass="17026">MGDGAAEREPRTLAEKVEYLIRNAFPPGEAPWGSRASDRAVADAVNEFHRRKVISHVTLGKMRSGETSPDTGEPYVPGQPIIDAVAQFFDVDPLFFEDQREVAQRVIESLNFLRAVHRGDVQGIAGRGVTTGLSAELLAYLSEVTAELTDDDTTTP</sequence>
<dbReference type="EMBL" id="BMQK01000010">
    <property type="protein sequence ID" value="GGQ68790.1"/>
    <property type="molecule type" value="Genomic_DNA"/>
</dbReference>
<accession>A0A918ETD9</accession>
<dbReference type="RefSeq" id="WP_189218516.1">
    <property type="nucleotide sequence ID" value="NZ_BMQK01000010.1"/>
</dbReference>
<comment type="caution">
    <text evidence="1">The sequence shown here is derived from an EMBL/GenBank/DDBJ whole genome shotgun (WGS) entry which is preliminary data.</text>
</comment>
<evidence type="ECO:0000313" key="1">
    <source>
        <dbReference type="EMBL" id="GGQ68790.1"/>
    </source>
</evidence>
<protein>
    <submittedName>
        <fullName evidence="1">Uncharacterized protein</fullName>
    </submittedName>
</protein>
<organism evidence="1 2">
    <name type="scientific">Streptomyces ruber</name>
    <dbReference type="NCBI Taxonomy" id="83378"/>
    <lineage>
        <taxon>Bacteria</taxon>
        <taxon>Bacillati</taxon>
        <taxon>Actinomycetota</taxon>
        <taxon>Actinomycetes</taxon>
        <taxon>Kitasatosporales</taxon>
        <taxon>Streptomycetaceae</taxon>
        <taxon>Streptomyces</taxon>
    </lineage>
</organism>
<proteinExistence type="predicted"/>
<keyword evidence="2" id="KW-1185">Reference proteome</keyword>
<dbReference type="Gene3D" id="1.10.260.40">
    <property type="entry name" value="lambda repressor-like DNA-binding domains"/>
    <property type="match status" value="1"/>
</dbReference>
<reference evidence="1" key="1">
    <citation type="journal article" date="2014" name="Int. J. Syst. Evol. Microbiol.">
        <title>Complete genome sequence of Corynebacterium casei LMG S-19264T (=DSM 44701T), isolated from a smear-ripened cheese.</title>
        <authorList>
            <consortium name="US DOE Joint Genome Institute (JGI-PGF)"/>
            <person name="Walter F."/>
            <person name="Albersmeier A."/>
            <person name="Kalinowski J."/>
            <person name="Ruckert C."/>
        </authorList>
    </citation>
    <scope>NUCLEOTIDE SEQUENCE</scope>
    <source>
        <strain evidence="1">JCM 3131</strain>
    </source>
</reference>
<dbReference type="InterPro" id="IPR010982">
    <property type="entry name" value="Lambda_DNA-bd_dom_sf"/>
</dbReference>
<dbReference type="AlphaFoldDB" id="A0A918ETD9"/>
<dbReference type="GO" id="GO:0003677">
    <property type="term" value="F:DNA binding"/>
    <property type="evidence" value="ECO:0007669"/>
    <property type="project" value="InterPro"/>
</dbReference>